<dbReference type="PROSITE" id="PS51168">
    <property type="entry name" value="CHORISMATE_MUT_2"/>
    <property type="match status" value="1"/>
</dbReference>
<dbReference type="InterPro" id="IPR020846">
    <property type="entry name" value="MFS_dom"/>
</dbReference>
<dbReference type="Gene3D" id="1.20.1250.20">
    <property type="entry name" value="MFS general substrate transporter like domains"/>
    <property type="match status" value="2"/>
</dbReference>
<keyword evidence="3" id="KW-0813">Transport</keyword>
<evidence type="ECO:0000259" key="9">
    <source>
        <dbReference type="PROSITE" id="PS50850"/>
    </source>
</evidence>
<dbReference type="GO" id="GO:0022857">
    <property type="term" value="F:transmembrane transporter activity"/>
    <property type="evidence" value="ECO:0007669"/>
    <property type="project" value="InterPro"/>
</dbReference>
<dbReference type="SMART" id="SM00830">
    <property type="entry name" value="CM_2"/>
    <property type="match status" value="1"/>
</dbReference>
<keyword evidence="7" id="KW-0175">Coiled coil</keyword>
<feature type="transmembrane region" description="Helical" evidence="8">
    <location>
        <begin position="74"/>
        <end position="91"/>
    </location>
</feature>
<feature type="transmembrane region" description="Helical" evidence="8">
    <location>
        <begin position="206"/>
        <end position="225"/>
    </location>
</feature>
<feature type="transmembrane region" description="Helical" evidence="8">
    <location>
        <begin position="367"/>
        <end position="384"/>
    </location>
</feature>
<dbReference type="RefSeq" id="WP_059393673.1">
    <property type="nucleotide sequence ID" value="NZ_DF968080.1"/>
</dbReference>
<dbReference type="SUPFAM" id="SSF103473">
    <property type="entry name" value="MFS general substrate transporter"/>
    <property type="match status" value="1"/>
</dbReference>
<feature type="transmembrane region" description="Helical" evidence="8">
    <location>
        <begin position="297"/>
        <end position="322"/>
    </location>
</feature>
<evidence type="ECO:0000256" key="1">
    <source>
        <dbReference type="ARBA" id="ARBA00004651"/>
    </source>
</evidence>
<dbReference type="InterPro" id="IPR011701">
    <property type="entry name" value="MFS"/>
</dbReference>
<keyword evidence="6 8" id="KW-0472">Membrane</keyword>
<dbReference type="EMBL" id="DF968080">
    <property type="protein sequence ID" value="GAP04246.1"/>
    <property type="molecule type" value="Genomic_DNA"/>
</dbReference>
<feature type="coiled-coil region" evidence="7">
    <location>
        <begin position="394"/>
        <end position="453"/>
    </location>
</feature>
<evidence type="ECO:0000256" key="4">
    <source>
        <dbReference type="ARBA" id="ARBA00022692"/>
    </source>
</evidence>
<name>A0A3F3H104_9LACO</name>
<evidence type="ECO:0000256" key="6">
    <source>
        <dbReference type="ARBA" id="ARBA00023136"/>
    </source>
</evidence>
<dbReference type="Gene3D" id="1.20.59.10">
    <property type="entry name" value="Chorismate mutase"/>
    <property type="match status" value="1"/>
</dbReference>
<dbReference type="InterPro" id="IPR005829">
    <property type="entry name" value="Sugar_transporter_CS"/>
</dbReference>
<feature type="domain" description="Major facilitator superfamily (MFS) profile" evidence="9">
    <location>
        <begin position="8"/>
        <end position="388"/>
    </location>
</feature>
<evidence type="ECO:0000256" key="5">
    <source>
        <dbReference type="ARBA" id="ARBA00022989"/>
    </source>
</evidence>
<evidence type="ECO:0000313" key="11">
    <source>
        <dbReference type="EMBL" id="GAP04246.1"/>
    </source>
</evidence>
<dbReference type="GO" id="GO:0005886">
    <property type="term" value="C:plasma membrane"/>
    <property type="evidence" value="ECO:0007669"/>
    <property type="project" value="UniProtKB-SubCell"/>
</dbReference>
<comment type="subcellular location">
    <subcellularLocation>
        <location evidence="1">Cell membrane</location>
        <topology evidence="1">Multi-pass membrane protein</topology>
    </subcellularLocation>
</comment>
<dbReference type="InterPro" id="IPR002701">
    <property type="entry name" value="CM_II_prokaryot"/>
</dbReference>
<gene>
    <name evidence="11" type="ORF">FTRO_0031880</name>
</gene>
<dbReference type="PROSITE" id="PS50850">
    <property type="entry name" value="MFS"/>
    <property type="match status" value="1"/>
</dbReference>
<dbReference type="InterPro" id="IPR036263">
    <property type="entry name" value="Chorismate_II_sf"/>
</dbReference>
<keyword evidence="4 8" id="KW-0812">Transmembrane</keyword>
<dbReference type="GO" id="GO:0046417">
    <property type="term" value="P:chorismate metabolic process"/>
    <property type="evidence" value="ECO:0007669"/>
    <property type="project" value="InterPro"/>
</dbReference>
<dbReference type="Pfam" id="PF07690">
    <property type="entry name" value="MFS_1"/>
    <property type="match status" value="1"/>
</dbReference>
<protein>
    <submittedName>
        <fullName evidence="11">Transport protein</fullName>
    </submittedName>
</protein>
<dbReference type="Pfam" id="PF01817">
    <property type="entry name" value="CM_2"/>
    <property type="match status" value="1"/>
</dbReference>
<reference evidence="11" key="1">
    <citation type="journal article" date="2015" name="BMC Genomics">
        <title>Comparative genomics of Fructobacillus spp. and Leuconostoc spp. reveals niche-specific evolution of Fructobacillus spp.</title>
        <authorList>
            <person name="Endo A."/>
            <person name="Tanizawa Y."/>
            <person name="Tanaka N."/>
            <person name="Maeno S."/>
            <person name="Kumar H."/>
            <person name="Shiwa Y."/>
            <person name="Okada S."/>
            <person name="Yoshikawa H."/>
            <person name="Dicks L."/>
            <person name="Nakagawa J."/>
            <person name="Arita M."/>
        </authorList>
    </citation>
    <scope>NUCLEOTIDE SEQUENCE [LARGE SCALE GENOMIC DNA]</scope>
    <source>
        <strain evidence="11">F214-1</strain>
    </source>
</reference>
<feature type="transmembrane region" description="Helical" evidence="8">
    <location>
        <begin position="97"/>
        <end position="120"/>
    </location>
</feature>
<accession>A0A3F3H104</accession>
<dbReference type="Proteomes" id="UP000064514">
    <property type="component" value="Unassembled WGS sequence"/>
</dbReference>
<proteinExistence type="inferred from homology"/>
<dbReference type="PANTHER" id="PTHR23514">
    <property type="entry name" value="BYPASS OF STOP CODON PROTEIN 6"/>
    <property type="match status" value="1"/>
</dbReference>
<organism evidence="11">
    <name type="scientific">Fructobacillus tropaeoli</name>
    <dbReference type="NCBI Taxonomy" id="709323"/>
    <lineage>
        <taxon>Bacteria</taxon>
        <taxon>Bacillati</taxon>
        <taxon>Bacillota</taxon>
        <taxon>Bacilli</taxon>
        <taxon>Lactobacillales</taxon>
        <taxon>Lactobacillaceae</taxon>
        <taxon>Fructobacillus</taxon>
    </lineage>
</organism>
<evidence type="ECO:0000256" key="8">
    <source>
        <dbReference type="SAM" id="Phobius"/>
    </source>
</evidence>
<comment type="similarity">
    <text evidence="2">Belongs to the major facilitator superfamily.</text>
</comment>
<feature type="transmembrane region" description="Helical" evidence="8">
    <location>
        <begin position="132"/>
        <end position="152"/>
    </location>
</feature>
<dbReference type="GO" id="GO:0004106">
    <property type="term" value="F:chorismate mutase activity"/>
    <property type="evidence" value="ECO:0007669"/>
    <property type="project" value="InterPro"/>
</dbReference>
<evidence type="ECO:0000256" key="7">
    <source>
        <dbReference type="SAM" id="Coils"/>
    </source>
</evidence>
<feature type="transmembrane region" description="Helical" evidence="8">
    <location>
        <begin position="245"/>
        <end position="265"/>
    </location>
</feature>
<dbReference type="STRING" id="709323.GCA_001047135_00791"/>
<evidence type="ECO:0000256" key="3">
    <source>
        <dbReference type="ARBA" id="ARBA00022448"/>
    </source>
</evidence>
<sequence length="478" mass="52136">MQTSRLRLKAGLFTNYLVHGFGMIILTQNLVTLAHHWQSTLTVASFILSGIGIGRLIAYLIMGFISDRFGRKTTLLIGMMTYLIFFVATPLNQSVALAYGLAILAGVANSALDSATYPLLAEINQNGTSNSVLLKAFISVGEFILPLIVLFLAEQKLWFGLSFLVPAAILLVNLANVLTINVKDARETAAIAETSGLKLGFAKKSALTAGLFVYGYTSMAVMIWFTQWITIFTKKIDFTAAMAHFLLSLYSLGSISGVIIVVVLLKRLTIKKELFLTLNAVSLLAITTITLSTNETISAIAAFLFGLSAAGGLMQIALNTLLSIYPKHKGMLTGLFFIFGSLASFSVPIITGLIVKNPSINLMAGDILVALVGLAVAVIMFWALPKEKRANTSLADAREDINRIDAQLIDLLEQRFAAVDDVHKFKQNGQIAIKDLDRERQVLDNVAKKTKNKDLVAYNQDIIQTIMDNSRKYQASLK</sequence>
<dbReference type="PROSITE" id="PS00216">
    <property type="entry name" value="SUGAR_TRANSPORT_1"/>
    <property type="match status" value="1"/>
</dbReference>
<dbReference type="SUPFAM" id="SSF48600">
    <property type="entry name" value="Chorismate mutase II"/>
    <property type="match status" value="1"/>
</dbReference>
<feature type="transmembrane region" description="Helical" evidence="8">
    <location>
        <begin position="43"/>
        <end position="62"/>
    </location>
</feature>
<dbReference type="InterPro" id="IPR036259">
    <property type="entry name" value="MFS_trans_sf"/>
</dbReference>
<evidence type="ECO:0000256" key="2">
    <source>
        <dbReference type="ARBA" id="ARBA00008335"/>
    </source>
</evidence>
<feature type="transmembrane region" description="Helical" evidence="8">
    <location>
        <begin position="274"/>
        <end position="291"/>
    </location>
</feature>
<feature type="transmembrane region" description="Helical" evidence="8">
    <location>
        <begin position="158"/>
        <end position="178"/>
    </location>
</feature>
<dbReference type="PANTHER" id="PTHR23514:SF3">
    <property type="entry name" value="BYPASS OF STOP CODON PROTEIN 6"/>
    <property type="match status" value="1"/>
</dbReference>
<feature type="domain" description="Chorismate mutase" evidence="10">
    <location>
        <begin position="388"/>
        <end position="478"/>
    </location>
</feature>
<dbReference type="AlphaFoldDB" id="A0A3F3H104"/>
<feature type="transmembrane region" description="Helical" evidence="8">
    <location>
        <begin position="334"/>
        <end position="355"/>
    </location>
</feature>
<feature type="transmembrane region" description="Helical" evidence="8">
    <location>
        <begin position="12"/>
        <end position="31"/>
    </location>
</feature>
<evidence type="ECO:0000259" key="10">
    <source>
        <dbReference type="PROSITE" id="PS51168"/>
    </source>
</evidence>
<dbReference type="InterPro" id="IPR036979">
    <property type="entry name" value="CM_dom_sf"/>
</dbReference>
<keyword evidence="5 8" id="KW-1133">Transmembrane helix</keyword>
<dbReference type="InterPro" id="IPR051788">
    <property type="entry name" value="MFS_Transporter"/>
</dbReference>